<accession>A0A8T9BNY6</accession>
<evidence type="ECO:0000256" key="1">
    <source>
        <dbReference type="SAM" id="Phobius"/>
    </source>
</evidence>
<feature type="domain" description="MHYT" evidence="2">
    <location>
        <begin position="31"/>
        <end position="232"/>
    </location>
</feature>
<keyword evidence="4" id="KW-1185">Reference proteome</keyword>
<dbReference type="PANTHER" id="PTHR35152">
    <property type="entry name" value="DOMAIN SIGNALLING PROTEIN, PUTATIVE (AFU_ORTHOLOGUE AFUA_5G11310)-RELATED"/>
    <property type="match status" value="1"/>
</dbReference>
<feature type="transmembrane region" description="Helical" evidence="1">
    <location>
        <begin position="141"/>
        <end position="160"/>
    </location>
</feature>
<evidence type="ECO:0000259" key="2">
    <source>
        <dbReference type="PROSITE" id="PS50924"/>
    </source>
</evidence>
<dbReference type="OrthoDB" id="264015at2759"/>
<name>A0A8T9BNY6_9HELO</name>
<feature type="transmembrane region" description="Helical" evidence="1">
    <location>
        <begin position="172"/>
        <end position="196"/>
    </location>
</feature>
<reference evidence="3 4" key="1">
    <citation type="submission" date="2018-05" db="EMBL/GenBank/DDBJ databases">
        <title>Whole genome sequencing for identification of molecular markers to develop diagnostic detection tools for the regulated plant pathogen Lachnellula willkommii.</title>
        <authorList>
            <person name="Giroux E."/>
            <person name="Bilodeau G."/>
        </authorList>
    </citation>
    <scope>NUCLEOTIDE SEQUENCE [LARGE SCALE GENOMIC DNA]</scope>
    <source>
        <strain evidence="3 4">CBS 203.66</strain>
    </source>
</reference>
<feature type="transmembrane region" description="Helical" evidence="1">
    <location>
        <begin position="31"/>
        <end position="54"/>
    </location>
</feature>
<feature type="transmembrane region" description="Helical" evidence="1">
    <location>
        <begin position="107"/>
        <end position="129"/>
    </location>
</feature>
<dbReference type="EMBL" id="QGMF01000066">
    <property type="protein sequence ID" value="TVY20183.1"/>
    <property type="molecule type" value="Genomic_DNA"/>
</dbReference>
<dbReference type="AlphaFoldDB" id="A0A8T9BNY6"/>
<feature type="transmembrane region" description="Helical" evidence="1">
    <location>
        <begin position="208"/>
        <end position="225"/>
    </location>
</feature>
<dbReference type="PANTHER" id="PTHR35152:SF1">
    <property type="entry name" value="DOMAIN SIGNALLING PROTEIN, PUTATIVE (AFU_ORTHOLOGUE AFUA_5G11310)-RELATED"/>
    <property type="match status" value="1"/>
</dbReference>
<evidence type="ECO:0000313" key="3">
    <source>
        <dbReference type="EMBL" id="TVY20183.1"/>
    </source>
</evidence>
<dbReference type="PROSITE" id="PS50924">
    <property type="entry name" value="MHYT"/>
    <property type="match status" value="1"/>
</dbReference>
<comment type="caution">
    <text evidence="3">The sequence shown here is derived from an EMBL/GenBank/DDBJ whole genome shotgun (WGS) entry which is preliminary data.</text>
</comment>
<dbReference type="InterPro" id="IPR005330">
    <property type="entry name" value="MHYT_dom"/>
</dbReference>
<feature type="transmembrane region" description="Helical" evidence="1">
    <location>
        <begin position="245"/>
        <end position="269"/>
    </location>
</feature>
<keyword evidence="1" id="KW-0472">Membrane</keyword>
<dbReference type="Pfam" id="PF03707">
    <property type="entry name" value="MHYT"/>
    <property type="match status" value="2"/>
</dbReference>
<feature type="transmembrane region" description="Helical" evidence="1">
    <location>
        <begin position="66"/>
        <end position="87"/>
    </location>
</feature>
<keyword evidence="1" id="KW-1133">Transmembrane helix</keyword>
<organism evidence="3 4">
    <name type="scientific">Lachnellula arida</name>
    <dbReference type="NCBI Taxonomy" id="1316785"/>
    <lineage>
        <taxon>Eukaryota</taxon>
        <taxon>Fungi</taxon>
        <taxon>Dikarya</taxon>
        <taxon>Ascomycota</taxon>
        <taxon>Pezizomycotina</taxon>
        <taxon>Leotiomycetes</taxon>
        <taxon>Helotiales</taxon>
        <taxon>Lachnaceae</taxon>
        <taxon>Lachnellula</taxon>
    </lineage>
</organism>
<evidence type="ECO:0000313" key="4">
    <source>
        <dbReference type="Proteomes" id="UP000469559"/>
    </source>
</evidence>
<gene>
    <name evidence="3" type="primary">ykoW</name>
    <name evidence="3" type="ORF">LARI1_G001689</name>
</gene>
<keyword evidence="1" id="KW-0812">Transmembrane</keyword>
<dbReference type="Proteomes" id="UP000469559">
    <property type="component" value="Unassembled WGS sequence"/>
</dbReference>
<protein>
    <submittedName>
        <fullName evidence="3">Signaling protein YkoW</fullName>
    </submittedName>
</protein>
<sequence length="712" mass="78924">MNTPAAATKIVSIIARHDVQSGVEPIVPKRFSAGFVVLSYVISYLGALTTLELLMRRTSMRGLYNWYLLIGASISLGGIAIWSMHYIGNFAIVLERADGQRNGQILYSPLFTALSFFLPIVVVFLAFCTVGYDNNVSFARIIVRGILVGFGICGMHYLGQAGISNYTCDYKVGFIILSVIIACLSSTVALWLFFMFRSAWNSSWWKRGTAAFILATGVSGMHWVASGEAQYRPKMAMPSGPVLSPLTTVIAVLIISILGCVVLVALSLFTQGRRAGAAKKAQQSVNEDFGVSHPNLHWIYRTSCNWAGVVDLIPKMRIHLRRAGLMLIRADYLFLFRELFCVAAADLAADLKQPVQSLGMLYDEIVITGLKDSENRRAKRTSTDSTDIERQGFDPTNLGKGKLLFLVKSVNRREAEHLEATGFRFGIVPRVVPIIATTLRMGHHDLSSRLEMMCNYSNKQKILDPGVYIALFTARASMASGFEVLVRKDAKNQLPTVQLPYDSLASWQLDYLRQMENFKVSACIEFLQKAAVPSNPSEREKDFAGTLKLKLEGLMDQISDAFFSDAVLIAAPIEAPCHNYTESSPPSTAQLITFRILVSIYTRAPGQIWVFTPMNFFKAQQHVYQNSPDHAIFAAKTHCEFAPIIDLAGPVGWPKKAKHIDDAIEEFIEQESHSKSASMLNPLEEEPESKTFVDELFQSCIKAKGGATFDPL</sequence>
<proteinExistence type="predicted"/>